<proteinExistence type="predicted"/>
<keyword evidence="3" id="KW-1185">Reference proteome</keyword>
<evidence type="ECO:0000256" key="1">
    <source>
        <dbReference type="SAM" id="MobiDB-lite"/>
    </source>
</evidence>
<comment type="caution">
    <text evidence="2">The sequence shown here is derived from an EMBL/GenBank/DDBJ whole genome shotgun (WGS) entry which is preliminary data.</text>
</comment>
<reference evidence="2" key="1">
    <citation type="submission" date="2023-10" db="EMBL/GenBank/DDBJ databases">
        <authorList>
            <person name="Hackl T."/>
        </authorList>
    </citation>
    <scope>NUCLEOTIDE SEQUENCE</scope>
</reference>
<accession>A0AAI8VIK9</accession>
<feature type="compositionally biased region" description="Low complexity" evidence="1">
    <location>
        <begin position="141"/>
        <end position="157"/>
    </location>
</feature>
<dbReference type="AlphaFoldDB" id="A0AAI8VIK9"/>
<feature type="region of interest" description="Disordered" evidence="1">
    <location>
        <begin position="356"/>
        <end position="418"/>
    </location>
</feature>
<sequence>MASENTQNVKFNEAKEQRRIRELTRFKNDSGHSFAEDITEDLLNALHKLVNKEYPSSVEEKDTPYPLEWVESKRTLTSALNKFKRYAESKDKALVEDVSMSGADTASAGGTPSSSGSERGPAETSRTTPDSSVPPSKEGGATPSSAPTDTTPPVASPEDTAAPAASNEQTNPIKREGEARPPTPGDAPPAPPSSNSRRTPAPRDAPHSPPPLNRSTPAPGDAPPAPPSSNSRRTPAPRDAPHSPPPLNRSSPSPGSAAEDHELRRALCPQTEHIIGQKLSRPGWQALISECKWYGCDFMDVLFRLEFHCKHEKTKPTSESLLQFARGWMEKCPGALQELEVSFYGDADLYEAYHGYRTSHPRTTPRRDSPSHHSRLGSPGNDIGLATLNGAREQSVFSNNPERDREEIASQSHMAEESPGWDKIVLANDPDVERDPGNSQPVEGKIVMSCGWYLDVALPILLHPQDPTKERHILVLRSDYADEGARFESTQAGNAMTLRTSDRKSLIGCMWNDLTILSISSAFQKNKYTFPITFSSGYITREGPSIPRAWTRSTFINMFGRSFIDEQVNERRTMVGQKPITTKPKLRFVGE</sequence>
<dbReference type="Proteomes" id="UP001295740">
    <property type="component" value="Unassembled WGS sequence"/>
</dbReference>
<protein>
    <submittedName>
        <fullName evidence="2">Uu.00g130270.m01.CDS01</fullName>
    </submittedName>
</protein>
<feature type="region of interest" description="Disordered" evidence="1">
    <location>
        <begin position="101"/>
        <end position="262"/>
    </location>
</feature>
<feature type="compositionally biased region" description="Polar residues" evidence="1">
    <location>
        <begin position="124"/>
        <end position="134"/>
    </location>
</feature>
<name>A0AAI8VIK9_9PEZI</name>
<evidence type="ECO:0000313" key="2">
    <source>
        <dbReference type="EMBL" id="CAJ2505633.1"/>
    </source>
</evidence>
<feature type="compositionally biased region" description="Pro residues" evidence="1">
    <location>
        <begin position="181"/>
        <end position="192"/>
    </location>
</feature>
<evidence type="ECO:0000313" key="3">
    <source>
        <dbReference type="Proteomes" id="UP001295740"/>
    </source>
</evidence>
<gene>
    <name evidence="2" type="ORF">KHLLAP_LOCUS6101</name>
</gene>
<dbReference type="EMBL" id="CAUWAG010000007">
    <property type="protein sequence ID" value="CAJ2505633.1"/>
    <property type="molecule type" value="Genomic_DNA"/>
</dbReference>
<organism evidence="2 3">
    <name type="scientific">Anthostomella pinea</name>
    <dbReference type="NCBI Taxonomy" id="933095"/>
    <lineage>
        <taxon>Eukaryota</taxon>
        <taxon>Fungi</taxon>
        <taxon>Dikarya</taxon>
        <taxon>Ascomycota</taxon>
        <taxon>Pezizomycotina</taxon>
        <taxon>Sordariomycetes</taxon>
        <taxon>Xylariomycetidae</taxon>
        <taxon>Xylariales</taxon>
        <taxon>Xylariaceae</taxon>
        <taxon>Anthostomella</taxon>
    </lineage>
</organism>
<feature type="compositionally biased region" description="Low complexity" evidence="1">
    <location>
        <begin position="101"/>
        <end position="117"/>
    </location>
</feature>